<dbReference type="Gene3D" id="3.40.50.2300">
    <property type="match status" value="2"/>
</dbReference>
<keyword evidence="5" id="KW-0732">Signal</keyword>
<dbReference type="CDD" id="cd06365">
    <property type="entry name" value="PBP1_pheromone_receptor"/>
    <property type="match status" value="1"/>
</dbReference>
<feature type="transmembrane region" description="Helical" evidence="12">
    <location>
        <begin position="551"/>
        <end position="572"/>
    </location>
</feature>
<organism evidence="14 15">
    <name type="scientific">Chinchilla lanigera</name>
    <name type="common">Long-tailed chinchilla</name>
    <name type="synonym">Chinchilla villidera</name>
    <dbReference type="NCBI Taxonomy" id="34839"/>
    <lineage>
        <taxon>Eukaryota</taxon>
        <taxon>Metazoa</taxon>
        <taxon>Chordata</taxon>
        <taxon>Craniata</taxon>
        <taxon>Vertebrata</taxon>
        <taxon>Euteleostomi</taxon>
        <taxon>Mammalia</taxon>
        <taxon>Eutheria</taxon>
        <taxon>Euarchontoglires</taxon>
        <taxon>Glires</taxon>
        <taxon>Rodentia</taxon>
        <taxon>Hystricomorpha</taxon>
        <taxon>Chinchillidae</taxon>
        <taxon>Chinchilla</taxon>
    </lineage>
</organism>
<dbReference type="InterPro" id="IPR017978">
    <property type="entry name" value="GPCR_3_C"/>
</dbReference>
<evidence type="ECO:0000256" key="11">
    <source>
        <dbReference type="ARBA" id="ARBA00023224"/>
    </source>
</evidence>
<evidence type="ECO:0000256" key="4">
    <source>
        <dbReference type="ARBA" id="ARBA00022692"/>
    </source>
</evidence>
<keyword evidence="11" id="KW-0807">Transducer</keyword>
<dbReference type="FunFam" id="2.10.50.30:FF:000002">
    <property type="entry name" value="Vomeronasal 2 receptor, h1"/>
    <property type="match status" value="1"/>
</dbReference>
<gene>
    <name evidence="14" type="primary">LOC102013115</name>
</gene>
<dbReference type="InterPro" id="IPR038550">
    <property type="entry name" value="GPCR_3_9-Cys_sf"/>
</dbReference>
<sequence>LNSKNYQCILALVFAIEEINKNSHLLSNVTLGFDLYNILYDQQETLKNSLSWLTGLDKTIPNYTCKRESKSVAVLTGTKWETSAHIGTLLELYRFPQFTFGPFYPTLSNNVQLPSVYQMAPKDTYLAHAMVTLMLHFSWNWVGLIISEDDKGIQFRSDLRGEMERSSICIAFVNMIPVSASKYLMRTSFYYNNIMISTANIIVIWGDTDSVLGMSFKRWEYFTTHKIWVTTSQWDVTTSKRYFVLDSFHGALIFSHHHNEILGFKDFIWRANPSKYPEDFYLARMWWMYFNCSVTNSNCETLKNCSSYGSLEWLTWYQFDMAMSDGSYNIYSVVYAVAHALHEMLLQQVNTEPQKLLVGWKKALHPFLKNIQFNNPSGKLVNVSQEGKLDAEYDIFNFWNFPEGLGLKVKVGQFSKHFSNHQQLSLSEHMIEWATGIRQTPRSVCSASCGPGFRKALQEGKAACCHNCIPCAENEIANETGGYGVKCPDHQYASNDQTVCLQKAITFLGYEDILGKTLTFTALYFSALTAVVLGIFVKHRVTAVVKANNRALSYTLLISLTCCFLCSLLFIGRPNRATCILQQTTFGVVFTVAVSSVLAKTITMILAFKITAPGRKMRQFLISGVPNFIIPICTLIELTVCIVWLGTSPPFVDTDAHSEHGHIIIVCNKGSLTAFYCVLGYLGSLALLSFTVAFLARNLPDTFNEAKFLTFSMLVFCSVWVTFLPVYHSTKGKVMVAMEVFSILASGAGLLGCIFVPKCYIILIR</sequence>
<dbReference type="InterPro" id="IPR028082">
    <property type="entry name" value="Peripla_BP_I"/>
</dbReference>
<evidence type="ECO:0000256" key="12">
    <source>
        <dbReference type="SAM" id="Phobius"/>
    </source>
</evidence>
<dbReference type="PROSITE" id="PS50259">
    <property type="entry name" value="G_PROTEIN_RECEP_F3_4"/>
    <property type="match status" value="1"/>
</dbReference>
<dbReference type="PRINTS" id="PR00248">
    <property type="entry name" value="GPCRMGR"/>
</dbReference>
<evidence type="ECO:0000256" key="1">
    <source>
        <dbReference type="ARBA" id="ARBA00004651"/>
    </source>
</evidence>
<evidence type="ECO:0000256" key="5">
    <source>
        <dbReference type="ARBA" id="ARBA00022729"/>
    </source>
</evidence>
<dbReference type="InterPro" id="IPR001828">
    <property type="entry name" value="ANF_lig-bd_rcpt"/>
</dbReference>
<keyword evidence="6 12" id="KW-1133">Transmembrane helix</keyword>
<dbReference type="PANTHER" id="PTHR24061">
    <property type="entry name" value="CALCIUM-SENSING RECEPTOR-RELATED"/>
    <property type="match status" value="1"/>
</dbReference>
<evidence type="ECO:0000256" key="7">
    <source>
        <dbReference type="ARBA" id="ARBA00023040"/>
    </source>
</evidence>
<reference evidence="14" key="2">
    <citation type="submission" date="2025-09" db="UniProtKB">
        <authorList>
            <consortium name="Ensembl"/>
        </authorList>
    </citation>
    <scope>IDENTIFICATION</scope>
</reference>
<dbReference type="PRINTS" id="PR01535">
    <property type="entry name" value="VOMERONASL2R"/>
</dbReference>
<feature type="transmembrane region" description="Helical" evidence="12">
    <location>
        <begin position="708"/>
        <end position="728"/>
    </location>
</feature>
<feature type="domain" description="G-protein coupled receptors family 3 profile" evidence="13">
    <location>
        <begin position="514"/>
        <end position="765"/>
    </location>
</feature>
<keyword evidence="15" id="KW-1185">Reference proteome</keyword>
<dbReference type="FunFam" id="3.40.50.2300:FF:000024">
    <property type="entry name" value="Vomeronasal 2, receptor 73"/>
    <property type="match status" value="1"/>
</dbReference>
<evidence type="ECO:0000256" key="8">
    <source>
        <dbReference type="ARBA" id="ARBA00023136"/>
    </source>
</evidence>
<evidence type="ECO:0000256" key="9">
    <source>
        <dbReference type="ARBA" id="ARBA00023170"/>
    </source>
</evidence>
<dbReference type="Pfam" id="PF01094">
    <property type="entry name" value="ANF_receptor"/>
    <property type="match status" value="1"/>
</dbReference>
<comment type="subcellular location">
    <subcellularLocation>
        <location evidence="1">Cell membrane</location>
        <topology evidence="1">Multi-pass membrane protein</topology>
    </subcellularLocation>
</comment>
<dbReference type="SUPFAM" id="SSF53822">
    <property type="entry name" value="Periplasmic binding protein-like I"/>
    <property type="match status" value="1"/>
</dbReference>
<keyword evidence="3" id="KW-1003">Cell membrane</keyword>
<evidence type="ECO:0000256" key="6">
    <source>
        <dbReference type="ARBA" id="ARBA00022989"/>
    </source>
</evidence>
<dbReference type="Pfam" id="PF00003">
    <property type="entry name" value="7tm_3"/>
    <property type="match status" value="1"/>
</dbReference>
<dbReference type="Gene3D" id="2.10.50.30">
    <property type="entry name" value="GPCR, family 3, nine cysteines domain"/>
    <property type="match status" value="1"/>
</dbReference>
<protein>
    <submittedName>
        <fullName evidence="14">Vomeronasal type-2 receptor 116-like</fullName>
    </submittedName>
</protein>
<feature type="transmembrane region" description="Helical" evidence="12">
    <location>
        <begin position="740"/>
        <end position="763"/>
    </location>
</feature>
<evidence type="ECO:0000256" key="3">
    <source>
        <dbReference type="ARBA" id="ARBA00022475"/>
    </source>
</evidence>
<keyword evidence="4 12" id="KW-0812">Transmembrane</keyword>
<dbReference type="InterPro" id="IPR000068">
    <property type="entry name" value="GPCR_3_Ca_sens_rcpt-rel"/>
</dbReference>
<keyword evidence="9" id="KW-0675">Receptor</keyword>
<dbReference type="CDD" id="cd15283">
    <property type="entry name" value="7tmC_V2R_pheromone"/>
    <property type="match status" value="1"/>
</dbReference>
<dbReference type="Ensembl" id="ENSCLAT00000015159.1">
    <property type="protein sequence ID" value="ENSCLAP00000015000.1"/>
    <property type="gene ID" value="ENSCLAG00000010339.1"/>
</dbReference>
<comment type="similarity">
    <text evidence="2">Belongs to the G-protein coupled receptor 3 family.</text>
</comment>
<evidence type="ECO:0000313" key="14">
    <source>
        <dbReference type="Ensembl" id="ENSCLAP00000015000.1"/>
    </source>
</evidence>
<evidence type="ECO:0000256" key="10">
    <source>
        <dbReference type="ARBA" id="ARBA00023180"/>
    </source>
</evidence>
<feature type="transmembrane region" description="Helical" evidence="12">
    <location>
        <begin position="518"/>
        <end position="539"/>
    </location>
</feature>
<dbReference type="GO" id="GO:0004930">
    <property type="term" value="F:G protein-coupled receptor activity"/>
    <property type="evidence" value="ECO:0007669"/>
    <property type="project" value="UniProtKB-KW"/>
</dbReference>
<keyword evidence="10" id="KW-0325">Glycoprotein</keyword>
<evidence type="ECO:0000313" key="15">
    <source>
        <dbReference type="Proteomes" id="UP000694398"/>
    </source>
</evidence>
<feature type="transmembrane region" description="Helical" evidence="12">
    <location>
        <begin position="673"/>
        <end position="696"/>
    </location>
</feature>
<reference evidence="14" key="1">
    <citation type="submission" date="2025-08" db="UniProtKB">
        <authorList>
            <consortium name="Ensembl"/>
        </authorList>
    </citation>
    <scope>IDENTIFICATION</scope>
</reference>
<accession>A0A8C2VFU1</accession>
<dbReference type="InterPro" id="IPR000337">
    <property type="entry name" value="GPCR_3"/>
</dbReference>
<feature type="transmembrane region" description="Helical" evidence="12">
    <location>
        <begin position="584"/>
        <end position="608"/>
    </location>
</feature>
<name>A0A8C2VFU1_CHILA</name>
<dbReference type="AlphaFoldDB" id="A0A8C2VFU1"/>
<evidence type="ECO:0000259" key="13">
    <source>
        <dbReference type="PROSITE" id="PS50259"/>
    </source>
</evidence>
<proteinExistence type="inferred from homology"/>
<feature type="transmembrane region" description="Helical" evidence="12">
    <location>
        <begin position="620"/>
        <end position="645"/>
    </location>
</feature>
<evidence type="ECO:0000256" key="2">
    <source>
        <dbReference type="ARBA" id="ARBA00007242"/>
    </source>
</evidence>
<dbReference type="Proteomes" id="UP000694398">
    <property type="component" value="Unassembled WGS sequence"/>
</dbReference>
<keyword evidence="7" id="KW-0297">G-protein coupled receptor</keyword>
<dbReference type="GO" id="GO:0005886">
    <property type="term" value="C:plasma membrane"/>
    <property type="evidence" value="ECO:0007669"/>
    <property type="project" value="UniProtKB-SubCell"/>
</dbReference>
<keyword evidence="8 12" id="KW-0472">Membrane</keyword>
<dbReference type="InterPro" id="IPR004073">
    <property type="entry name" value="GPCR_3_vmron_rcpt_2"/>
</dbReference>
<dbReference type="GeneTree" id="ENSGT00950000183069"/>
<dbReference type="PANTHER" id="PTHR24061:SF545">
    <property type="entry name" value="VOMERONASAL 2, RECEPTOR 118-RELATED"/>
    <property type="match status" value="1"/>
</dbReference>
<dbReference type="Pfam" id="PF07562">
    <property type="entry name" value="NCD3G"/>
    <property type="match status" value="1"/>
</dbReference>
<dbReference type="InterPro" id="IPR011500">
    <property type="entry name" value="GPCR_3_9-Cys_dom"/>
</dbReference>